<gene>
    <name evidence="4" type="ORF">HEQ44_01720</name>
</gene>
<dbReference type="InterPro" id="IPR022372">
    <property type="entry name" value="Accessory_SS_Asp1"/>
</dbReference>
<dbReference type="EMBL" id="JAAVSD010000003">
    <property type="protein sequence ID" value="NLR28897.1"/>
    <property type="molecule type" value="Genomic_DNA"/>
</dbReference>
<dbReference type="PANTHER" id="PTHR12526:SF629">
    <property type="entry name" value="TEICHURONIC ACID BIOSYNTHESIS GLYCOSYLTRANSFERASE TUAH-RELATED"/>
    <property type="match status" value="1"/>
</dbReference>
<keyword evidence="1" id="KW-0328">Glycosyltransferase</keyword>
<evidence type="ECO:0000256" key="1">
    <source>
        <dbReference type="ARBA" id="ARBA00022676"/>
    </source>
</evidence>
<dbReference type="RefSeq" id="WP_168849301.1">
    <property type="nucleotide sequence ID" value="NZ_JAAVSD010000003.1"/>
</dbReference>
<dbReference type="PANTHER" id="PTHR12526">
    <property type="entry name" value="GLYCOSYLTRANSFERASE"/>
    <property type="match status" value="1"/>
</dbReference>
<reference evidence="4 5" key="1">
    <citation type="submission" date="2020-03" db="EMBL/GenBank/DDBJ databases">
        <authorList>
            <person name="Zhang Z."/>
            <person name="Guo Z."/>
            <person name="Hou Q."/>
            <person name="Shen X."/>
        </authorList>
    </citation>
    <scope>NUCLEOTIDE SEQUENCE [LARGE SCALE GENOMIC DNA]</scope>
    <source>
        <strain evidence="4 5">HBUAS51329</strain>
    </source>
</reference>
<feature type="domain" description="Glycosyl transferase family 1" evidence="3">
    <location>
        <begin position="320"/>
        <end position="482"/>
    </location>
</feature>
<dbReference type="InterPro" id="IPR001296">
    <property type="entry name" value="Glyco_trans_1"/>
</dbReference>
<dbReference type="Pfam" id="PF16993">
    <property type="entry name" value="Asp1"/>
    <property type="match status" value="1"/>
</dbReference>
<evidence type="ECO:0000256" key="2">
    <source>
        <dbReference type="ARBA" id="ARBA00022679"/>
    </source>
</evidence>
<protein>
    <submittedName>
        <fullName evidence="4">Accessory Sec system glycosyltransferase Asp1</fullName>
    </submittedName>
</protein>
<accession>A0ABX1L4T7</accession>
<dbReference type="SUPFAM" id="SSF53756">
    <property type="entry name" value="UDP-Glycosyltransferase/glycogen phosphorylase"/>
    <property type="match status" value="1"/>
</dbReference>
<evidence type="ECO:0000313" key="4">
    <source>
        <dbReference type="EMBL" id="NLR28897.1"/>
    </source>
</evidence>
<proteinExistence type="predicted"/>
<name>A0ABX1L4T7_9LACO</name>
<dbReference type="Pfam" id="PF00534">
    <property type="entry name" value="Glycos_transf_1"/>
    <property type="match status" value="1"/>
</dbReference>
<organism evidence="4 5">
    <name type="scientific">Levilactobacillus tujiorum</name>
    <dbReference type="NCBI Taxonomy" id="2912243"/>
    <lineage>
        <taxon>Bacteria</taxon>
        <taxon>Bacillati</taxon>
        <taxon>Bacillota</taxon>
        <taxon>Bacilli</taxon>
        <taxon>Lactobacillales</taxon>
        <taxon>Lactobacillaceae</taxon>
        <taxon>Levilactobacillus</taxon>
    </lineage>
</organism>
<evidence type="ECO:0000259" key="3">
    <source>
        <dbReference type="Pfam" id="PF00534"/>
    </source>
</evidence>
<sequence>MYYFINEYILQKNSSVEHTAMNRVKLFNHYKAPAKIVTKIYDRLLHRTITDFGVTDGQVVNMFDYFQEATDLPAVKVKTEDLNIPIEYEITVGANFSGVANGDRLVENVGFIPGTIGRVFYQEFFDPQGNRIGTDLWDWRGFKSATQYFGQNGQLILQRYYTPTGRIALEEYYAQDTEGKPLLSRIILKDYRGEGDRFFQNTDDLFTFFLNELSNRDTDTTTFIVDRPGTGVKPLLALNDASRKYLYIPINHAVDPNDPVHANLDGFLEPAFEHFSHFDGFITATQQQADHLTTRFPKARIFAVPAVTTVPLTKEQAEKVAPNQRRPHSLLYVGRIGQDKQIDQQLRLFALVKDRVPDATFTLYGYGDPKYVAEMKKLADSLKLADSVVFKDYVPDLQDAYDHYQVLINTSLADGSPLAMMEALIHGIPVVSYKFNYGPADLITDGKDGYLIDPGQTLAMAEKIVALFTDDAQLAAFSDAAYVAAHTQWTRRKIWNRWQKELKTNVTV</sequence>
<dbReference type="Proteomes" id="UP000707477">
    <property type="component" value="Unassembled WGS sequence"/>
</dbReference>
<evidence type="ECO:0000313" key="5">
    <source>
        <dbReference type="Proteomes" id="UP000707477"/>
    </source>
</evidence>
<keyword evidence="5" id="KW-1185">Reference proteome</keyword>
<keyword evidence="2" id="KW-0808">Transferase</keyword>
<comment type="caution">
    <text evidence="4">The sequence shown here is derived from an EMBL/GenBank/DDBJ whole genome shotgun (WGS) entry which is preliminary data.</text>
</comment>
<dbReference type="Gene3D" id="3.40.50.2000">
    <property type="entry name" value="Glycogen Phosphorylase B"/>
    <property type="match status" value="3"/>
</dbReference>